<feature type="domain" description="PatA-like N-terminal" evidence="1">
    <location>
        <begin position="5"/>
        <end position="158"/>
    </location>
</feature>
<gene>
    <name evidence="2" type="ORF">C7B64_11140</name>
</gene>
<dbReference type="Pfam" id="PF14332">
    <property type="entry name" value="DUF4388"/>
    <property type="match status" value="1"/>
</dbReference>
<dbReference type="InterPro" id="IPR025497">
    <property type="entry name" value="PatA-like_N"/>
</dbReference>
<dbReference type="OrthoDB" id="424057at2"/>
<reference evidence="2 3" key="1">
    <citation type="submission" date="2018-02" db="EMBL/GenBank/DDBJ databases">
        <authorList>
            <person name="Cohen D.B."/>
            <person name="Kent A.D."/>
        </authorList>
    </citation>
    <scope>NUCLEOTIDE SEQUENCE [LARGE SCALE GENOMIC DNA]</scope>
    <source>
        <strain evidence="2 3">CCAP 1448/3</strain>
    </source>
</reference>
<sequence>MGMLGNLEDFSLANILQMFERSSRSGQLSIWTPNGIYRIWFYQGRVMAGVSPQPENNLRNFLKSHPEADDKLKSFLSSSLSIDRPLGIHLKEKELVSRKLLADAFRQQLQIAVYSIINHPSGQFRFTSNLPFPYLEMTGLSKSAIEVALQGLRQVEKQKQLEASFPQPDSSFFRLTQELPLVNLSTLEWSIWERVSPDIPINNLAQKLGEDLLEIRQACSRLIQIGLLEEITAERRQEAQESSQVNEGTIATKKANGFLETMNAPVNLDLLDKLKNMLKSIR</sequence>
<protein>
    <recommendedName>
        <fullName evidence="1">PatA-like N-terminal domain-containing protein</fullName>
    </recommendedName>
</protein>
<reference evidence="2 3" key="2">
    <citation type="submission" date="2018-03" db="EMBL/GenBank/DDBJ databases">
        <title>The ancient ancestry and fast evolution of plastids.</title>
        <authorList>
            <person name="Moore K.R."/>
            <person name="Magnabosco C."/>
            <person name="Momper L."/>
            <person name="Gold D.A."/>
            <person name="Bosak T."/>
            <person name="Fournier G.P."/>
        </authorList>
    </citation>
    <scope>NUCLEOTIDE SEQUENCE [LARGE SCALE GENOMIC DNA]</scope>
    <source>
        <strain evidence="2 3">CCAP 1448/3</strain>
    </source>
</reference>
<evidence type="ECO:0000259" key="1">
    <source>
        <dbReference type="Pfam" id="PF14332"/>
    </source>
</evidence>
<keyword evidence="3" id="KW-1185">Reference proteome</keyword>
<evidence type="ECO:0000313" key="3">
    <source>
        <dbReference type="Proteomes" id="UP000238762"/>
    </source>
</evidence>
<evidence type="ECO:0000313" key="2">
    <source>
        <dbReference type="EMBL" id="PSB02843.1"/>
    </source>
</evidence>
<dbReference type="AlphaFoldDB" id="A0A2T1C3Z5"/>
<accession>A0A2T1C3Z5</accession>
<dbReference type="Proteomes" id="UP000238762">
    <property type="component" value="Unassembled WGS sequence"/>
</dbReference>
<name>A0A2T1C3Z5_9CYAN</name>
<dbReference type="EMBL" id="PVWJ01000047">
    <property type="protein sequence ID" value="PSB02843.1"/>
    <property type="molecule type" value="Genomic_DNA"/>
</dbReference>
<proteinExistence type="predicted"/>
<organism evidence="2 3">
    <name type="scientific">Merismopedia glauca CCAP 1448/3</name>
    <dbReference type="NCBI Taxonomy" id="1296344"/>
    <lineage>
        <taxon>Bacteria</taxon>
        <taxon>Bacillati</taxon>
        <taxon>Cyanobacteriota</taxon>
        <taxon>Cyanophyceae</taxon>
        <taxon>Synechococcales</taxon>
        <taxon>Merismopediaceae</taxon>
        <taxon>Merismopedia</taxon>
    </lineage>
</organism>
<comment type="caution">
    <text evidence="2">The sequence shown here is derived from an EMBL/GenBank/DDBJ whole genome shotgun (WGS) entry which is preliminary data.</text>
</comment>
<dbReference type="RefSeq" id="WP_106288727.1">
    <property type="nucleotide sequence ID" value="NZ_CAWNTC010000037.1"/>
</dbReference>